<dbReference type="PRINTS" id="PR00455">
    <property type="entry name" value="HTHTETR"/>
</dbReference>
<dbReference type="RefSeq" id="WP_053595426.1">
    <property type="nucleotide sequence ID" value="NZ_CP067341.1"/>
</dbReference>
<protein>
    <submittedName>
        <fullName evidence="6">TetR/AcrR family transcriptional regulator</fullName>
    </submittedName>
</protein>
<dbReference type="PROSITE" id="PS01081">
    <property type="entry name" value="HTH_TETR_1"/>
    <property type="match status" value="1"/>
</dbReference>
<proteinExistence type="predicted"/>
<organism evidence="6 7">
    <name type="scientific">Lysinibacillus agricola</name>
    <dbReference type="NCBI Taxonomy" id="2590012"/>
    <lineage>
        <taxon>Bacteria</taxon>
        <taxon>Bacillati</taxon>
        <taxon>Bacillota</taxon>
        <taxon>Bacilli</taxon>
        <taxon>Bacillales</taxon>
        <taxon>Bacillaceae</taxon>
        <taxon>Lysinibacillus</taxon>
    </lineage>
</organism>
<dbReference type="Gene3D" id="1.10.357.10">
    <property type="entry name" value="Tetracycline Repressor, domain 2"/>
    <property type="match status" value="1"/>
</dbReference>
<dbReference type="PANTHER" id="PTHR47506:SF1">
    <property type="entry name" value="HTH-TYPE TRANSCRIPTIONAL REGULATOR YJDC"/>
    <property type="match status" value="1"/>
</dbReference>
<feature type="DNA-binding region" description="H-T-H motif" evidence="4">
    <location>
        <begin position="32"/>
        <end position="51"/>
    </location>
</feature>
<evidence type="ECO:0000256" key="2">
    <source>
        <dbReference type="ARBA" id="ARBA00023125"/>
    </source>
</evidence>
<dbReference type="PANTHER" id="PTHR47506">
    <property type="entry name" value="TRANSCRIPTIONAL REGULATORY PROTEIN"/>
    <property type="match status" value="1"/>
</dbReference>
<evidence type="ECO:0000259" key="5">
    <source>
        <dbReference type="PROSITE" id="PS50977"/>
    </source>
</evidence>
<evidence type="ECO:0000256" key="4">
    <source>
        <dbReference type="PROSITE-ProRule" id="PRU00335"/>
    </source>
</evidence>
<keyword evidence="2 4" id="KW-0238">DNA-binding</keyword>
<name>A0ABX7ATK7_9BACI</name>
<dbReference type="SUPFAM" id="SSF46689">
    <property type="entry name" value="Homeodomain-like"/>
    <property type="match status" value="1"/>
</dbReference>
<dbReference type="EMBL" id="CP067341">
    <property type="protein sequence ID" value="QQP13090.1"/>
    <property type="molecule type" value="Genomic_DNA"/>
</dbReference>
<evidence type="ECO:0000256" key="1">
    <source>
        <dbReference type="ARBA" id="ARBA00023015"/>
    </source>
</evidence>
<sequence>MNKRREQKEVRREQILNAGLDLFIRNGYQGTTTKEIGDAVGISQGLLFHYFGSKEEVYLELLNRAKASMSVIGISEGEFAQPLEYINVIVTSILDSFKTHPLSPKLLMLVAQTQIASNLPDTIQQVAKDLAASEGFESLVKEGQVKGVIREGDSKALAGCFYSAIQGVAQTYVCFPDIPLPQSSWLVDILKK</sequence>
<dbReference type="InterPro" id="IPR036271">
    <property type="entry name" value="Tet_transcr_reg_TetR-rel_C_sf"/>
</dbReference>
<reference evidence="6 7" key="1">
    <citation type="submission" date="2020-01" db="EMBL/GenBank/DDBJ databases">
        <authorList>
            <person name="Liu G."/>
            <person name="Liu B."/>
        </authorList>
    </citation>
    <scope>NUCLEOTIDE SEQUENCE [LARGE SCALE GENOMIC DNA]</scope>
    <source>
        <strain evidence="6 7">FJAT-51161</strain>
    </source>
</reference>
<feature type="domain" description="HTH tetR-type" evidence="5">
    <location>
        <begin position="9"/>
        <end position="69"/>
    </location>
</feature>
<keyword evidence="7" id="KW-1185">Reference proteome</keyword>
<keyword evidence="3" id="KW-0804">Transcription</keyword>
<dbReference type="InterPro" id="IPR001647">
    <property type="entry name" value="HTH_TetR"/>
</dbReference>
<dbReference type="Proteomes" id="UP000596049">
    <property type="component" value="Chromosome"/>
</dbReference>
<dbReference type="InterPro" id="IPR023772">
    <property type="entry name" value="DNA-bd_HTH_TetR-type_CS"/>
</dbReference>
<dbReference type="Pfam" id="PF00440">
    <property type="entry name" value="TetR_N"/>
    <property type="match status" value="1"/>
</dbReference>
<gene>
    <name evidence="6" type="ORF">FJQ98_03170</name>
</gene>
<evidence type="ECO:0000313" key="7">
    <source>
        <dbReference type="Proteomes" id="UP000596049"/>
    </source>
</evidence>
<evidence type="ECO:0000313" key="6">
    <source>
        <dbReference type="EMBL" id="QQP13090.1"/>
    </source>
</evidence>
<dbReference type="SUPFAM" id="SSF48498">
    <property type="entry name" value="Tetracyclin repressor-like, C-terminal domain"/>
    <property type="match status" value="1"/>
</dbReference>
<dbReference type="InterPro" id="IPR009057">
    <property type="entry name" value="Homeodomain-like_sf"/>
</dbReference>
<keyword evidence="1" id="KW-0805">Transcription regulation</keyword>
<evidence type="ECO:0000256" key="3">
    <source>
        <dbReference type="ARBA" id="ARBA00023163"/>
    </source>
</evidence>
<dbReference type="PROSITE" id="PS50977">
    <property type="entry name" value="HTH_TETR_2"/>
    <property type="match status" value="1"/>
</dbReference>
<accession>A0ABX7ATK7</accession>